<evidence type="ECO:0000313" key="4">
    <source>
        <dbReference type="Proteomes" id="UP000676035"/>
    </source>
</evidence>
<gene>
    <name evidence="3" type="ORF">KFS80_12495</name>
</gene>
<keyword evidence="1" id="KW-1133">Transmembrane helix</keyword>
<reference evidence="3 4" key="1">
    <citation type="submission" date="2021-04" db="EMBL/GenBank/DDBJ databases">
        <title>Pseudomonas rustica sp. nov. isolated from raw milk.</title>
        <authorList>
            <person name="Fiedler G."/>
            <person name="Gieschler S."/>
            <person name="Kabisch J."/>
            <person name="Grimmler C."/>
            <person name="Brinks E."/>
            <person name="Wagner N."/>
            <person name="Hetzer B."/>
            <person name="Franz C.M.A.P."/>
            <person name="Boehnlein C."/>
        </authorList>
    </citation>
    <scope>NUCLEOTIDE SEQUENCE [LARGE SCALE GENOMIC DNA]</scope>
    <source>
        <strain evidence="3 4">MBT-4</strain>
    </source>
</reference>
<evidence type="ECO:0000259" key="2">
    <source>
        <dbReference type="Pfam" id="PF07811"/>
    </source>
</evidence>
<feature type="domain" description="TadE-like" evidence="2">
    <location>
        <begin position="11"/>
        <end position="53"/>
    </location>
</feature>
<proteinExistence type="predicted"/>
<dbReference type="Proteomes" id="UP000676035">
    <property type="component" value="Unassembled WGS sequence"/>
</dbReference>
<evidence type="ECO:0000256" key="1">
    <source>
        <dbReference type="SAM" id="Phobius"/>
    </source>
</evidence>
<accession>A0ABS5MXN5</accession>
<keyword evidence="1" id="KW-0472">Membrane</keyword>
<comment type="caution">
    <text evidence="3">The sequence shown here is derived from an EMBL/GenBank/DDBJ whole genome shotgun (WGS) entry which is preliminary data.</text>
</comment>
<name>A0ABS5MXN5_9PSED</name>
<dbReference type="Pfam" id="PF07811">
    <property type="entry name" value="TadE"/>
    <property type="match status" value="1"/>
</dbReference>
<organism evidence="3 4">
    <name type="scientific">Pseudomonas rustica</name>
    <dbReference type="NCBI Taxonomy" id="2827099"/>
    <lineage>
        <taxon>Bacteria</taxon>
        <taxon>Pseudomonadati</taxon>
        <taxon>Pseudomonadota</taxon>
        <taxon>Gammaproteobacteria</taxon>
        <taxon>Pseudomonadales</taxon>
        <taxon>Pseudomonadaceae</taxon>
        <taxon>Pseudomonas</taxon>
    </lineage>
</organism>
<dbReference type="EMBL" id="JAGYHF010000005">
    <property type="protein sequence ID" value="MBS4079104.1"/>
    <property type="molecule type" value="Genomic_DNA"/>
</dbReference>
<feature type="transmembrane region" description="Helical" evidence="1">
    <location>
        <begin position="12"/>
        <end position="32"/>
    </location>
</feature>
<sequence length="151" mass="16082">MKNGFRKSQKGAVAIEFALVFVIFFAVFYGLISYSLPFVMMQSFNQATAEAVRRSVAIDPTTPGYATAVVNAANAALTDQLSWMNSSFNLVVGTDTSAVFDSSKGLNGTLTVSVNYPVSKLNQVLPFLVLPGVGTVPSLPTNLTAQSSLQF</sequence>
<protein>
    <submittedName>
        <fullName evidence="3">Pilus assembly protein</fullName>
    </submittedName>
</protein>
<evidence type="ECO:0000313" key="3">
    <source>
        <dbReference type="EMBL" id="MBS4079104.1"/>
    </source>
</evidence>
<keyword evidence="4" id="KW-1185">Reference proteome</keyword>
<dbReference type="InterPro" id="IPR012495">
    <property type="entry name" value="TadE-like_dom"/>
</dbReference>
<dbReference type="RefSeq" id="WP_212544966.1">
    <property type="nucleotide sequence ID" value="NZ_JAGYHF010000005.1"/>
</dbReference>
<keyword evidence="1" id="KW-0812">Transmembrane</keyword>